<evidence type="ECO:0000313" key="2">
    <source>
        <dbReference type="Proteomes" id="UP001138500"/>
    </source>
</evidence>
<evidence type="ECO:0000313" key="1">
    <source>
        <dbReference type="EMBL" id="KAH9809842.1"/>
    </source>
</evidence>
<reference evidence="1 2" key="2">
    <citation type="journal article" date="2021" name="Curr. Genet.">
        <title>Genetic response to nitrogen starvation in the aggressive Eucalyptus foliar pathogen Teratosphaeria destructans.</title>
        <authorList>
            <person name="Havenga M."/>
            <person name="Wingfield B.D."/>
            <person name="Wingfield M.J."/>
            <person name="Dreyer L.L."/>
            <person name="Roets F."/>
            <person name="Aylward J."/>
        </authorList>
    </citation>
    <scope>NUCLEOTIDE SEQUENCE [LARGE SCALE GENOMIC DNA]</scope>
    <source>
        <strain evidence="1">CMW44962</strain>
    </source>
</reference>
<reference evidence="1 2" key="1">
    <citation type="journal article" date="2018" name="IMA Fungus">
        <title>IMA Genome-F 10: Nine draft genome sequences of Claviceps purpurea s.lat., including C. arundinis, C. humidiphila, and C. cf. spartinae, pseudomolecules for the pitch canker pathogen Fusarium circinatum, draft genome of Davidsoniella eucalypti, Grosmannia galeiformis, Quambalaria eucalypti, and Teratosphaeria destructans.</title>
        <authorList>
            <person name="Wingfield B.D."/>
            <person name="Liu M."/>
            <person name="Nguyen H.D."/>
            <person name="Lane F.A."/>
            <person name="Morgan S.W."/>
            <person name="De Vos L."/>
            <person name="Wilken P.M."/>
            <person name="Duong T.A."/>
            <person name="Aylward J."/>
            <person name="Coetzee M.P."/>
            <person name="Dadej K."/>
            <person name="De Beer Z.W."/>
            <person name="Findlay W."/>
            <person name="Havenga M."/>
            <person name="Kolarik M."/>
            <person name="Menzies J.G."/>
            <person name="Naidoo K."/>
            <person name="Pochopski O."/>
            <person name="Shoukouhi P."/>
            <person name="Santana Q.C."/>
            <person name="Seifert K.A."/>
            <person name="Soal N."/>
            <person name="Steenkamp E.T."/>
            <person name="Tatham C.T."/>
            <person name="van der Nest M.A."/>
            <person name="Wingfield M.J."/>
        </authorList>
    </citation>
    <scope>NUCLEOTIDE SEQUENCE [LARGE SCALE GENOMIC DNA]</scope>
    <source>
        <strain evidence="1">CMW44962</strain>
    </source>
</reference>
<protein>
    <submittedName>
        <fullName evidence="1">Uncharacterized protein</fullName>
    </submittedName>
</protein>
<accession>A0A9W7VY13</accession>
<sequence length="88" mass="9924">MTPTIILRYNSFYMLAVGMRMQCSSHSSSPRELEMQEAMKRWHNDNSDFSLARSEQSLRIVTRIALLATANSHLATGLAGEAFLFQSV</sequence>
<keyword evidence="2" id="KW-1185">Reference proteome</keyword>
<dbReference type="EMBL" id="RIBY02002534">
    <property type="protein sequence ID" value="KAH9809842.1"/>
    <property type="molecule type" value="Genomic_DNA"/>
</dbReference>
<dbReference type="AlphaFoldDB" id="A0A9W7VY13"/>
<organism evidence="1 2">
    <name type="scientific">Teratosphaeria destructans</name>
    <dbReference type="NCBI Taxonomy" id="418781"/>
    <lineage>
        <taxon>Eukaryota</taxon>
        <taxon>Fungi</taxon>
        <taxon>Dikarya</taxon>
        <taxon>Ascomycota</taxon>
        <taxon>Pezizomycotina</taxon>
        <taxon>Dothideomycetes</taxon>
        <taxon>Dothideomycetidae</taxon>
        <taxon>Mycosphaerellales</taxon>
        <taxon>Teratosphaeriaceae</taxon>
        <taxon>Teratosphaeria</taxon>
    </lineage>
</organism>
<comment type="caution">
    <text evidence="1">The sequence shown here is derived from an EMBL/GenBank/DDBJ whole genome shotgun (WGS) entry which is preliminary data.</text>
</comment>
<dbReference type="Proteomes" id="UP001138500">
    <property type="component" value="Unassembled WGS sequence"/>
</dbReference>
<proteinExistence type="predicted"/>
<gene>
    <name evidence="1" type="ORF">Tdes44962_MAKER06083</name>
</gene>
<name>A0A9W7VY13_9PEZI</name>